<dbReference type="RefSeq" id="WP_114931465.1">
    <property type="nucleotide sequence ID" value="NZ_BMSP01000021.1"/>
</dbReference>
<evidence type="ECO:0000313" key="4">
    <source>
        <dbReference type="Proteomes" id="UP000253779"/>
    </source>
</evidence>
<organism evidence="2 4">
    <name type="scientific">Streptomyces cavourensis</name>
    <dbReference type="NCBI Taxonomy" id="67258"/>
    <lineage>
        <taxon>Bacteria</taxon>
        <taxon>Bacillati</taxon>
        <taxon>Actinomycetota</taxon>
        <taxon>Actinomycetes</taxon>
        <taxon>Kitasatosporales</taxon>
        <taxon>Streptomycetaceae</taxon>
        <taxon>Streptomyces</taxon>
    </lineage>
</organism>
<reference evidence="2 4" key="1">
    <citation type="submission" date="2018-07" db="EMBL/GenBank/DDBJ databases">
        <title>Complete genome sequence of soil actinomycete Streptomyces cavourensis tj430.</title>
        <authorList>
            <person name="Wang P."/>
            <person name="Huang Y."/>
        </authorList>
    </citation>
    <scope>NUCLEOTIDE SEQUENCE [LARGE SCALE GENOMIC DNA]</scope>
    <source>
        <strain evidence="2 4">TJ430</strain>
    </source>
</reference>
<sequence length="61" mass="6881">MGVFDKIRSKLHMSDDTIDRAGDKVDEKTGGKFTDKVDKAQEAAKDAMGKIRRDQQDKKEP</sequence>
<dbReference type="AlphaFoldDB" id="A0AAD0Q460"/>
<dbReference type="InterPro" id="IPR028037">
    <property type="entry name" value="Antitoxin_Rv0909/MT0933"/>
</dbReference>
<keyword evidence="5" id="KW-1185">Reference proteome</keyword>
<evidence type="ECO:0000313" key="2">
    <source>
        <dbReference type="EMBL" id="AXI71986.1"/>
    </source>
</evidence>
<evidence type="ECO:0000313" key="3">
    <source>
        <dbReference type="EMBL" id="UTR82380.1"/>
    </source>
</evidence>
<dbReference type="GeneID" id="97758735"/>
<proteinExistence type="predicted"/>
<evidence type="ECO:0000313" key="5">
    <source>
        <dbReference type="Proteomes" id="UP001058236"/>
    </source>
</evidence>
<evidence type="ECO:0000256" key="1">
    <source>
        <dbReference type="SAM" id="MobiDB-lite"/>
    </source>
</evidence>
<reference evidence="3" key="2">
    <citation type="submission" date="2022-07" db="EMBL/GenBank/DDBJ databases">
        <title>Genomic of Streptomyces cavourensis F2.</title>
        <authorList>
            <person name="Hu S."/>
            <person name="Liang W."/>
        </authorList>
    </citation>
    <scope>NUCLEOTIDE SEQUENCE</scope>
    <source>
        <strain evidence="3">F2</strain>
    </source>
</reference>
<dbReference type="EMBL" id="CP101397">
    <property type="protein sequence ID" value="UTR82380.1"/>
    <property type="molecule type" value="Genomic_DNA"/>
</dbReference>
<dbReference type="EMBL" id="CP030930">
    <property type="protein sequence ID" value="AXI71986.1"/>
    <property type="molecule type" value="Genomic_DNA"/>
</dbReference>
<dbReference type="Proteomes" id="UP001058236">
    <property type="component" value="Chromosome"/>
</dbReference>
<protein>
    <submittedName>
        <fullName evidence="2">Antitoxin</fullName>
    </submittedName>
</protein>
<gene>
    <name evidence="2" type="ORF">DTW94_12360</name>
    <name evidence="3" type="ORF">NLU04_29880</name>
</gene>
<feature type="region of interest" description="Disordered" evidence="1">
    <location>
        <begin position="1"/>
        <end position="61"/>
    </location>
</feature>
<accession>A0AAD0Q460</accession>
<name>A0AAD0Q460_9ACTN</name>
<dbReference type="Proteomes" id="UP000253779">
    <property type="component" value="Chromosome"/>
</dbReference>
<dbReference type="Pfam" id="PF14013">
    <property type="entry name" value="MT0933_antitox"/>
    <property type="match status" value="1"/>
</dbReference>